<organism evidence="2 3">
    <name type="scientific">Dreissena polymorpha</name>
    <name type="common">Zebra mussel</name>
    <name type="synonym">Mytilus polymorpha</name>
    <dbReference type="NCBI Taxonomy" id="45954"/>
    <lineage>
        <taxon>Eukaryota</taxon>
        <taxon>Metazoa</taxon>
        <taxon>Spiralia</taxon>
        <taxon>Lophotrochozoa</taxon>
        <taxon>Mollusca</taxon>
        <taxon>Bivalvia</taxon>
        <taxon>Autobranchia</taxon>
        <taxon>Heteroconchia</taxon>
        <taxon>Euheterodonta</taxon>
        <taxon>Imparidentia</taxon>
        <taxon>Neoheterodontei</taxon>
        <taxon>Myida</taxon>
        <taxon>Dreissenoidea</taxon>
        <taxon>Dreissenidae</taxon>
        <taxon>Dreissena</taxon>
    </lineage>
</organism>
<name>A0A9D4DXP3_DREPO</name>
<protein>
    <submittedName>
        <fullName evidence="2">Uncharacterized protein</fullName>
    </submittedName>
</protein>
<feature type="region of interest" description="Disordered" evidence="1">
    <location>
        <begin position="98"/>
        <end position="144"/>
    </location>
</feature>
<evidence type="ECO:0000313" key="3">
    <source>
        <dbReference type="Proteomes" id="UP000828390"/>
    </source>
</evidence>
<dbReference type="EMBL" id="JAIWYP010000009">
    <property type="protein sequence ID" value="KAH3769992.1"/>
    <property type="molecule type" value="Genomic_DNA"/>
</dbReference>
<sequence>MGTRQDIIGTYILTKFHGVWTTNVASRLWDKCFNQDLSAIKTSRVNAKQKLTTDNEPNVIIRAHREHIFAHLRGLLNNLDKECLRNVNARVFTNQMWTDGGQRPTLKPHLSNQQKNMTSRVFTRKTAPPTPGGRSGPFSNSSEI</sequence>
<feature type="compositionally biased region" description="Polar residues" evidence="1">
    <location>
        <begin position="110"/>
        <end position="121"/>
    </location>
</feature>
<reference evidence="2" key="2">
    <citation type="submission" date="2020-11" db="EMBL/GenBank/DDBJ databases">
        <authorList>
            <person name="McCartney M.A."/>
            <person name="Auch B."/>
            <person name="Kono T."/>
            <person name="Mallez S."/>
            <person name="Becker A."/>
            <person name="Gohl D.M."/>
            <person name="Silverstein K.A.T."/>
            <person name="Koren S."/>
            <person name="Bechman K.B."/>
            <person name="Herman A."/>
            <person name="Abrahante J.E."/>
            <person name="Garbe J."/>
        </authorList>
    </citation>
    <scope>NUCLEOTIDE SEQUENCE</scope>
    <source>
        <strain evidence="2">Duluth1</strain>
        <tissue evidence="2">Whole animal</tissue>
    </source>
</reference>
<reference evidence="2" key="1">
    <citation type="journal article" date="2019" name="bioRxiv">
        <title>The Genome of the Zebra Mussel, Dreissena polymorpha: A Resource for Invasive Species Research.</title>
        <authorList>
            <person name="McCartney M.A."/>
            <person name="Auch B."/>
            <person name="Kono T."/>
            <person name="Mallez S."/>
            <person name="Zhang Y."/>
            <person name="Obille A."/>
            <person name="Becker A."/>
            <person name="Abrahante J.E."/>
            <person name="Garbe J."/>
            <person name="Badalamenti J.P."/>
            <person name="Herman A."/>
            <person name="Mangelson H."/>
            <person name="Liachko I."/>
            <person name="Sullivan S."/>
            <person name="Sone E.D."/>
            <person name="Koren S."/>
            <person name="Silverstein K.A.T."/>
            <person name="Beckman K.B."/>
            <person name="Gohl D.M."/>
        </authorList>
    </citation>
    <scope>NUCLEOTIDE SEQUENCE</scope>
    <source>
        <strain evidence="2">Duluth1</strain>
        <tissue evidence="2">Whole animal</tissue>
    </source>
</reference>
<comment type="caution">
    <text evidence="2">The sequence shown here is derived from an EMBL/GenBank/DDBJ whole genome shotgun (WGS) entry which is preliminary data.</text>
</comment>
<keyword evidence="3" id="KW-1185">Reference proteome</keyword>
<evidence type="ECO:0000256" key="1">
    <source>
        <dbReference type="SAM" id="MobiDB-lite"/>
    </source>
</evidence>
<dbReference type="Proteomes" id="UP000828390">
    <property type="component" value="Unassembled WGS sequence"/>
</dbReference>
<gene>
    <name evidence="2" type="ORF">DPMN_171270</name>
</gene>
<accession>A0A9D4DXP3</accession>
<proteinExistence type="predicted"/>
<evidence type="ECO:0000313" key="2">
    <source>
        <dbReference type="EMBL" id="KAH3769992.1"/>
    </source>
</evidence>
<dbReference type="AlphaFoldDB" id="A0A9D4DXP3"/>